<proteinExistence type="predicted"/>
<dbReference type="RefSeq" id="WP_135443723.1">
    <property type="nucleotide sequence ID" value="NZ_SRLE01000007.1"/>
</dbReference>
<dbReference type="AlphaFoldDB" id="A0A4Z0M1M0"/>
<protein>
    <submittedName>
        <fullName evidence="6">Uncharacterized protein</fullName>
    </submittedName>
</protein>
<feature type="transmembrane region" description="Helical" evidence="5">
    <location>
        <begin position="306"/>
        <end position="329"/>
    </location>
</feature>
<gene>
    <name evidence="6" type="ORF">E4634_10755</name>
</gene>
<keyword evidence="4 5" id="KW-0472">Membrane</keyword>
<feature type="transmembrane region" description="Helical" evidence="5">
    <location>
        <begin position="151"/>
        <end position="182"/>
    </location>
</feature>
<dbReference type="GO" id="GO:0005886">
    <property type="term" value="C:plasma membrane"/>
    <property type="evidence" value="ECO:0007669"/>
    <property type="project" value="UniProtKB-SubCell"/>
</dbReference>
<dbReference type="SUPFAM" id="SSF90123">
    <property type="entry name" value="ABC transporter transmembrane region"/>
    <property type="match status" value="1"/>
</dbReference>
<keyword evidence="7" id="KW-1185">Reference proteome</keyword>
<evidence type="ECO:0000256" key="1">
    <source>
        <dbReference type="ARBA" id="ARBA00004651"/>
    </source>
</evidence>
<feature type="transmembrane region" description="Helical" evidence="5">
    <location>
        <begin position="270"/>
        <end position="294"/>
    </location>
</feature>
<feature type="transmembrane region" description="Helical" evidence="5">
    <location>
        <begin position="188"/>
        <end position="212"/>
    </location>
</feature>
<feature type="transmembrane region" description="Helical" evidence="5">
    <location>
        <begin position="76"/>
        <end position="95"/>
    </location>
</feature>
<evidence type="ECO:0000313" key="7">
    <source>
        <dbReference type="Proteomes" id="UP000298050"/>
    </source>
</evidence>
<name>A0A4Z0M1M0_9GAMM</name>
<dbReference type="InterPro" id="IPR036640">
    <property type="entry name" value="ABC1_TM_sf"/>
</dbReference>
<evidence type="ECO:0000256" key="4">
    <source>
        <dbReference type="ARBA" id="ARBA00023136"/>
    </source>
</evidence>
<evidence type="ECO:0000256" key="2">
    <source>
        <dbReference type="ARBA" id="ARBA00022692"/>
    </source>
</evidence>
<dbReference type="GO" id="GO:0005524">
    <property type="term" value="F:ATP binding"/>
    <property type="evidence" value="ECO:0007669"/>
    <property type="project" value="InterPro"/>
</dbReference>
<evidence type="ECO:0000256" key="3">
    <source>
        <dbReference type="ARBA" id="ARBA00022989"/>
    </source>
</evidence>
<accession>A0A4Z0M1M0</accession>
<keyword evidence="3 5" id="KW-1133">Transmembrane helix</keyword>
<comment type="subcellular location">
    <subcellularLocation>
        <location evidence="1">Cell membrane</location>
        <topology evidence="1">Multi-pass membrane protein</topology>
    </subcellularLocation>
</comment>
<dbReference type="Proteomes" id="UP000298050">
    <property type="component" value="Unassembled WGS sequence"/>
</dbReference>
<reference evidence="6 7" key="1">
    <citation type="submission" date="2019-04" db="EMBL/GenBank/DDBJ databases">
        <title>Taxonomy of novel Haliea sp. from mangrove soil of West Coast of India.</title>
        <authorList>
            <person name="Verma A."/>
            <person name="Kumar P."/>
            <person name="Krishnamurthi S."/>
        </authorList>
    </citation>
    <scope>NUCLEOTIDE SEQUENCE [LARGE SCALE GENOMIC DNA]</scope>
    <source>
        <strain evidence="6 7">SAOS-164</strain>
    </source>
</reference>
<feature type="transmembrane region" description="Helical" evidence="5">
    <location>
        <begin position="34"/>
        <end position="56"/>
    </location>
</feature>
<evidence type="ECO:0000256" key="5">
    <source>
        <dbReference type="SAM" id="Phobius"/>
    </source>
</evidence>
<dbReference type="EMBL" id="SRLE01000007">
    <property type="protein sequence ID" value="TGD73502.1"/>
    <property type="molecule type" value="Genomic_DNA"/>
</dbReference>
<comment type="caution">
    <text evidence="6">The sequence shown here is derived from an EMBL/GenBank/DDBJ whole genome shotgun (WGS) entry which is preliminary data.</text>
</comment>
<evidence type="ECO:0000313" key="6">
    <source>
        <dbReference type="EMBL" id="TGD73502.1"/>
    </source>
</evidence>
<organism evidence="6 7">
    <name type="scientific">Mangrovimicrobium sediminis</name>
    <dbReference type="NCBI Taxonomy" id="2562682"/>
    <lineage>
        <taxon>Bacteria</taxon>
        <taxon>Pseudomonadati</taxon>
        <taxon>Pseudomonadota</taxon>
        <taxon>Gammaproteobacteria</taxon>
        <taxon>Cellvibrionales</taxon>
        <taxon>Halieaceae</taxon>
        <taxon>Mangrovimicrobium</taxon>
    </lineage>
</organism>
<keyword evidence="2 5" id="KW-0812">Transmembrane</keyword>
<sequence>MPDFGPHKLLAYITPAFTAARSCLPAYRGDVPGIFAVAGLAVTLEAAGLGLIYFLVRLFTDEPLQLHGWQLWFEGVLHSPLGLTLLCVGLLSAGLRLKYRLVRSANDVAYKAGLYASRSALMRTHVLLDESHDHYGSREQRNAVSALLKEIPFACGFASGSFVLMGIHVIQAVVLSAFLLFLSPLLSLAVLLVALLAFSLLAASFESVVGVARERRDQAANQREEASRITDSLFDPAVDADAFAVEVEHALDAGSTEQWLRSRMAQRVKLRAGAMIIGFIYPVAIVFIAMLYIYTGNLAPSISDVALYFLVLRQAISSLSAIGSTFMSFSRFQHPLSNFYCLLVSGDIPDELFTGGRDTSDDE</sequence>